<protein>
    <submittedName>
        <fullName evidence="1">Uncharacterized protein</fullName>
    </submittedName>
</protein>
<evidence type="ECO:0000313" key="1">
    <source>
        <dbReference type="EMBL" id="TYD00380.1"/>
    </source>
</evidence>
<name>A0A5D0XV12_9MICC</name>
<dbReference type="OrthoDB" id="4947053at2"/>
<dbReference type="RefSeq" id="WP_148599682.1">
    <property type="nucleotide sequence ID" value="NZ_VSLD01000001.1"/>
</dbReference>
<proteinExistence type="predicted"/>
<gene>
    <name evidence="1" type="ORF">FQ377_02715</name>
</gene>
<keyword evidence="2" id="KW-1185">Reference proteome</keyword>
<reference evidence="1 2" key="1">
    <citation type="submission" date="2019-08" db="EMBL/GenBank/DDBJ databases">
        <title>Genone of Arthrobacter echini P9.</title>
        <authorList>
            <person name="Bowman J.P."/>
        </authorList>
    </citation>
    <scope>NUCLEOTIDE SEQUENCE [LARGE SCALE GENOMIC DNA]</scope>
    <source>
        <strain evidence="1 2">P9</strain>
    </source>
</reference>
<sequence>MPQQRPPAMTPDLSGRRRSRLLMMPGGKDAEGFAALADRHADESNELLGALEAAIARLTLAHRFAAPEAEARSIDDEAFAWVQQSLEDITATLRGLSLRRTAETPRADVMPVRSVSGSA</sequence>
<comment type="caution">
    <text evidence="1">The sequence shown here is derived from an EMBL/GenBank/DDBJ whole genome shotgun (WGS) entry which is preliminary data.</text>
</comment>
<dbReference type="Proteomes" id="UP000323410">
    <property type="component" value="Unassembled WGS sequence"/>
</dbReference>
<accession>A0A5D0XV12</accession>
<dbReference type="AlphaFoldDB" id="A0A5D0XV12"/>
<organism evidence="1 2">
    <name type="scientific">Arthrobacter echini</name>
    <dbReference type="NCBI Taxonomy" id="1529066"/>
    <lineage>
        <taxon>Bacteria</taxon>
        <taxon>Bacillati</taxon>
        <taxon>Actinomycetota</taxon>
        <taxon>Actinomycetes</taxon>
        <taxon>Micrococcales</taxon>
        <taxon>Micrococcaceae</taxon>
        <taxon>Arthrobacter</taxon>
    </lineage>
</organism>
<evidence type="ECO:0000313" key="2">
    <source>
        <dbReference type="Proteomes" id="UP000323410"/>
    </source>
</evidence>
<dbReference type="EMBL" id="VSLD01000001">
    <property type="protein sequence ID" value="TYD00380.1"/>
    <property type="molecule type" value="Genomic_DNA"/>
</dbReference>